<dbReference type="GO" id="GO:0080043">
    <property type="term" value="F:quercetin 3-O-glucosyltransferase activity"/>
    <property type="evidence" value="ECO:0007669"/>
    <property type="project" value="TreeGrafter"/>
</dbReference>
<dbReference type="Gene3D" id="3.40.50.2000">
    <property type="entry name" value="Glycogen Phosphorylase B"/>
    <property type="match status" value="1"/>
</dbReference>
<dbReference type="EMBL" id="AUSU01010343">
    <property type="protein sequence ID" value="EPS57334.1"/>
    <property type="molecule type" value="Genomic_DNA"/>
</dbReference>
<evidence type="ECO:0000256" key="1">
    <source>
        <dbReference type="ARBA" id="ARBA00009995"/>
    </source>
</evidence>
<feature type="non-terminal residue" evidence="2">
    <location>
        <position position="167"/>
    </location>
</feature>
<proteinExistence type="inferred from homology"/>
<dbReference type="OrthoDB" id="5835829at2759"/>
<dbReference type="Proteomes" id="UP000015453">
    <property type="component" value="Unassembled WGS sequence"/>
</dbReference>
<organism evidence="2 3">
    <name type="scientific">Genlisea aurea</name>
    <dbReference type="NCBI Taxonomy" id="192259"/>
    <lineage>
        <taxon>Eukaryota</taxon>
        <taxon>Viridiplantae</taxon>
        <taxon>Streptophyta</taxon>
        <taxon>Embryophyta</taxon>
        <taxon>Tracheophyta</taxon>
        <taxon>Spermatophyta</taxon>
        <taxon>Magnoliopsida</taxon>
        <taxon>eudicotyledons</taxon>
        <taxon>Gunneridae</taxon>
        <taxon>Pentapetalae</taxon>
        <taxon>asterids</taxon>
        <taxon>lamiids</taxon>
        <taxon>Lamiales</taxon>
        <taxon>Lentibulariaceae</taxon>
        <taxon>Genlisea</taxon>
    </lineage>
</organism>
<protein>
    <submittedName>
        <fullName evidence="2">Uncharacterized protein</fullName>
    </submittedName>
</protein>
<feature type="non-terminal residue" evidence="2">
    <location>
        <position position="1"/>
    </location>
</feature>
<dbReference type="PANTHER" id="PTHR11926">
    <property type="entry name" value="GLUCOSYL/GLUCURONOSYL TRANSFERASES"/>
    <property type="match status" value="1"/>
</dbReference>
<evidence type="ECO:0000313" key="3">
    <source>
        <dbReference type="Proteomes" id="UP000015453"/>
    </source>
</evidence>
<dbReference type="AlphaFoldDB" id="S8BSJ7"/>
<dbReference type="GO" id="GO:0080044">
    <property type="term" value="F:quercetin 7-O-glucosyltransferase activity"/>
    <property type="evidence" value="ECO:0007669"/>
    <property type="project" value="TreeGrafter"/>
</dbReference>
<reference evidence="2 3" key="1">
    <citation type="journal article" date="2013" name="BMC Genomics">
        <title>The miniature genome of a carnivorous plant Genlisea aurea contains a low number of genes and short non-coding sequences.</title>
        <authorList>
            <person name="Leushkin E.V."/>
            <person name="Sutormin R.A."/>
            <person name="Nabieva E.R."/>
            <person name="Penin A.A."/>
            <person name="Kondrashov A.S."/>
            <person name="Logacheva M.D."/>
        </authorList>
    </citation>
    <scope>NUCLEOTIDE SEQUENCE [LARGE SCALE GENOMIC DNA]</scope>
</reference>
<evidence type="ECO:0000313" key="2">
    <source>
        <dbReference type="EMBL" id="EPS57334.1"/>
    </source>
</evidence>
<comment type="similarity">
    <text evidence="1">Belongs to the UDP-glycosyltransferase family.</text>
</comment>
<dbReference type="SUPFAM" id="SSF53756">
    <property type="entry name" value="UDP-Glycosyltransferase/glycogen phosphorylase"/>
    <property type="match status" value="1"/>
</dbReference>
<name>S8BSJ7_9LAMI</name>
<gene>
    <name evidence="2" type="ORF">M569_17484</name>
</gene>
<comment type="caution">
    <text evidence="2">The sequence shown here is derived from an EMBL/GenBank/DDBJ whole genome shotgun (WGS) entry which is preliminary data.</text>
</comment>
<dbReference type="PANTHER" id="PTHR11926:SF1498">
    <property type="entry name" value="GLYCOSYLTRANSFERASE"/>
    <property type="match status" value="1"/>
</dbReference>
<keyword evidence="3" id="KW-1185">Reference proteome</keyword>
<sequence length="167" mass="18220">SSATHHRQKPHAVCVPLPTQGHIKPMLTLAKLLHHSGFFITFVNTHHTHRRLVRSSGIAAVDGFRFASIPDGLPPLDPDRMHEIPALCRSVSENCLEPLCELVEELNGEKDSPPVSCIVTDGLMCFGLKAAERFGVPGVVFWTASACGLVVYKQLRRLVDAGIAPLK</sequence>
<accession>S8BSJ7</accession>